<evidence type="ECO:0000259" key="3">
    <source>
        <dbReference type="PROSITE" id="PS50110"/>
    </source>
</evidence>
<evidence type="ECO:0000313" key="5">
    <source>
        <dbReference type="Proteomes" id="UP000474778"/>
    </source>
</evidence>
<name>A0A6L7I5G2_9GAMM</name>
<accession>A0A6L7I5G2</accession>
<evidence type="ECO:0000256" key="2">
    <source>
        <dbReference type="PROSITE-ProRule" id="PRU00169"/>
    </source>
</evidence>
<dbReference type="Gene3D" id="3.40.50.2300">
    <property type="match status" value="1"/>
</dbReference>
<organism evidence="4 5">
    <name type="scientific">Shewanella insulae</name>
    <dbReference type="NCBI Taxonomy" id="2681496"/>
    <lineage>
        <taxon>Bacteria</taxon>
        <taxon>Pseudomonadati</taxon>
        <taxon>Pseudomonadota</taxon>
        <taxon>Gammaproteobacteria</taxon>
        <taxon>Alteromonadales</taxon>
        <taxon>Shewanellaceae</taxon>
        <taxon>Shewanella</taxon>
    </lineage>
</organism>
<dbReference type="AlphaFoldDB" id="A0A6L7I5G2"/>
<dbReference type="SUPFAM" id="SSF52172">
    <property type="entry name" value="CheY-like"/>
    <property type="match status" value="1"/>
</dbReference>
<dbReference type="RefSeq" id="WP_160798609.1">
    <property type="nucleotide sequence ID" value="NZ_CANMWR010000001.1"/>
</dbReference>
<dbReference type="InterPro" id="IPR001789">
    <property type="entry name" value="Sig_transdc_resp-reg_receiver"/>
</dbReference>
<keyword evidence="5" id="KW-1185">Reference proteome</keyword>
<dbReference type="CDD" id="cd17546">
    <property type="entry name" value="REC_hyHK_CKI1_RcsC-like"/>
    <property type="match status" value="1"/>
</dbReference>
<dbReference type="Pfam" id="PF00072">
    <property type="entry name" value="Response_reg"/>
    <property type="match status" value="1"/>
</dbReference>
<sequence>MTRKPSVASRHPEVIMLYEKEEDISGAANIIAEQVEEYRTVPVTRLVGEQIKEHKPSVILFAMSSVKLSIELYTKMLKNQQIAYRHYAIVLCKNKESALAFRSCIKGVFDNYFVYLPLYEKFRLKMIVHNGLRQSQGDDHYAGLDDDQLERIDTNLSSLIELSSQCKRQLLDSVDSCKASVQQSTEQLEPGEEGVTREKALVKSLAKQHIEPLLTQLELEIKDGLDLILAQLTSRHSEIKDIKQKVIDKQQAKIPTQALVSSLFENQEAKPPKKKILVVEDNQIYREMIVKVLEHDEYDTEQACDGLTALKMIKGNDYALILMDLYMPHLDGINTTKQLKAQNDGKDIPVVALTSNNNRELIKRWAQVGLKGYILKPSNRTEILQAVKTAIEYS</sequence>
<dbReference type="PROSITE" id="PS50110">
    <property type="entry name" value="RESPONSE_REGULATORY"/>
    <property type="match status" value="1"/>
</dbReference>
<dbReference type="PANTHER" id="PTHR44591:SF3">
    <property type="entry name" value="RESPONSE REGULATORY DOMAIN-CONTAINING PROTEIN"/>
    <property type="match status" value="1"/>
</dbReference>
<gene>
    <name evidence="4" type="ORF">GNT65_18180</name>
</gene>
<dbReference type="Proteomes" id="UP000474778">
    <property type="component" value="Unassembled WGS sequence"/>
</dbReference>
<protein>
    <submittedName>
        <fullName evidence="4">Response regulator</fullName>
    </submittedName>
</protein>
<evidence type="ECO:0000313" key="4">
    <source>
        <dbReference type="EMBL" id="MXR70588.1"/>
    </source>
</evidence>
<keyword evidence="1 2" id="KW-0597">Phosphoprotein</keyword>
<proteinExistence type="predicted"/>
<dbReference type="EMBL" id="WRPA01000021">
    <property type="protein sequence ID" value="MXR70588.1"/>
    <property type="molecule type" value="Genomic_DNA"/>
</dbReference>
<dbReference type="PANTHER" id="PTHR44591">
    <property type="entry name" value="STRESS RESPONSE REGULATOR PROTEIN 1"/>
    <property type="match status" value="1"/>
</dbReference>
<feature type="modified residue" description="4-aspartylphosphate" evidence="2">
    <location>
        <position position="324"/>
    </location>
</feature>
<dbReference type="InterPro" id="IPR050595">
    <property type="entry name" value="Bact_response_regulator"/>
</dbReference>
<comment type="caution">
    <text evidence="4">The sequence shown here is derived from an EMBL/GenBank/DDBJ whole genome shotgun (WGS) entry which is preliminary data.</text>
</comment>
<feature type="domain" description="Response regulatory" evidence="3">
    <location>
        <begin position="275"/>
        <end position="391"/>
    </location>
</feature>
<dbReference type="GO" id="GO:0000160">
    <property type="term" value="P:phosphorelay signal transduction system"/>
    <property type="evidence" value="ECO:0007669"/>
    <property type="project" value="InterPro"/>
</dbReference>
<reference evidence="4 5" key="1">
    <citation type="submission" date="2019-12" db="EMBL/GenBank/DDBJ databases">
        <title>Shewanella insulae sp. nov., isolated from a tidal flat.</title>
        <authorList>
            <person name="Yoon J.-H."/>
        </authorList>
    </citation>
    <scope>NUCLEOTIDE SEQUENCE [LARGE SCALE GENOMIC DNA]</scope>
    <source>
        <strain evidence="4 5">JBTF-M18</strain>
    </source>
</reference>
<evidence type="ECO:0000256" key="1">
    <source>
        <dbReference type="ARBA" id="ARBA00022553"/>
    </source>
</evidence>
<dbReference type="SMART" id="SM00448">
    <property type="entry name" value="REC"/>
    <property type="match status" value="1"/>
</dbReference>
<dbReference type="InterPro" id="IPR011006">
    <property type="entry name" value="CheY-like_superfamily"/>
</dbReference>